<dbReference type="EMBL" id="BMAV01004185">
    <property type="protein sequence ID" value="GFY44325.1"/>
    <property type="molecule type" value="Genomic_DNA"/>
</dbReference>
<comment type="caution">
    <text evidence="1">The sequence shown here is derived from an EMBL/GenBank/DDBJ whole genome shotgun (WGS) entry which is preliminary data.</text>
</comment>
<reference evidence="1" key="1">
    <citation type="submission" date="2020-08" db="EMBL/GenBank/DDBJ databases">
        <title>Multicomponent nature underlies the extraordinary mechanical properties of spider dragline silk.</title>
        <authorList>
            <person name="Kono N."/>
            <person name="Nakamura H."/>
            <person name="Mori M."/>
            <person name="Yoshida Y."/>
            <person name="Ohtoshi R."/>
            <person name="Malay A.D."/>
            <person name="Moran D.A.P."/>
            <person name="Tomita M."/>
            <person name="Numata K."/>
            <person name="Arakawa K."/>
        </authorList>
    </citation>
    <scope>NUCLEOTIDE SEQUENCE</scope>
</reference>
<name>A0A8X7BUG5_9ARAC</name>
<evidence type="ECO:0000313" key="2">
    <source>
        <dbReference type="Proteomes" id="UP000886998"/>
    </source>
</evidence>
<dbReference type="Proteomes" id="UP000886998">
    <property type="component" value="Unassembled WGS sequence"/>
</dbReference>
<keyword evidence="2" id="KW-1185">Reference proteome</keyword>
<organism evidence="1 2">
    <name type="scientific">Trichonephila inaurata madagascariensis</name>
    <dbReference type="NCBI Taxonomy" id="2747483"/>
    <lineage>
        <taxon>Eukaryota</taxon>
        <taxon>Metazoa</taxon>
        <taxon>Ecdysozoa</taxon>
        <taxon>Arthropoda</taxon>
        <taxon>Chelicerata</taxon>
        <taxon>Arachnida</taxon>
        <taxon>Araneae</taxon>
        <taxon>Araneomorphae</taxon>
        <taxon>Entelegynae</taxon>
        <taxon>Araneoidea</taxon>
        <taxon>Nephilidae</taxon>
        <taxon>Trichonephila</taxon>
        <taxon>Trichonephila inaurata</taxon>
    </lineage>
</organism>
<sequence length="116" mass="12509">MRSHSFPSSVSPDNKDHAAVSTVASLNSVSIQIKPEDDPVKQVLKSSVICAANCYVIPQIQSCLSSDHIDYDPFSDVTHPIWVTIPDSSGAIGRDSIPTNEDLENAVVFGIGHPRH</sequence>
<proteinExistence type="predicted"/>
<dbReference type="AlphaFoldDB" id="A0A8X7BUG5"/>
<gene>
    <name evidence="1" type="ORF">TNIN_400601</name>
</gene>
<protein>
    <submittedName>
        <fullName evidence="1">Uncharacterized protein</fullName>
    </submittedName>
</protein>
<accession>A0A8X7BUG5</accession>
<evidence type="ECO:0000313" key="1">
    <source>
        <dbReference type="EMBL" id="GFY44325.1"/>
    </source>
</evidence>